<evidence type="ECO:0000313" key="3">
    <source>
        <dbReference type="Proteomes" id="UP000298715"/>
    </source>
</evidence>
<geneLocation type="plasmid" evidence="1 3">
    <name>psm1</name>
</geneLocation>
<keyword evidence="1" id="KW-0614">Plasmid</keyword>
<dbReference type="EMBL" id="CP029200">
    <property type="protein sequence ID" value="QCO23192.1"/>
    <property type="molecule type" value="Genomic_DNA"/>
</dbReference>
<dbReference type="Proteomes" id="UP000298715">
    <property type="component" value="Plasmid psm1"/>
</dbReference>
<gene>
    <name evidence="1" type="ORF">SRED_003054</name>
    <name evidence="2" type="ORF">SRED_003075</name>
</gene>
<evidence type="ECO:0000313" key="1">
    <source>
        <dbReference type="EMBL" id="QCO23192.1"/>
    </source>
</evidence>
<dbReference type="EMBL" id="CP029200">
    <property type="protein sequence ID" value="QCO23213.1"/>
    <property type="molecule type" value="Genomic_DNA"/>
</dbReference>
<evidence type="ECO:0008006" key="4">
    <source>
        <dbReference type="Google" id="ProtNLM"/>
    </source>
</evidence>
<keyword evidence="3" id="KW-1185">Reference proteome</keyword>
<protein>
    <recommendedName>
        <fullName evidence="4">Spiroplasmavirus-related protein</fullName>
    </recommendedName>
</protein>
<reference evidence="1 3" key="1">
    <citation type="submission" date="2018-05" db="EMBL/GenBank/DDBJ databases">
        <title>Compelete Genome Sequence of Spiroplasma melliferum.</title>
        <authorList>
            <person name="Davis R.E."/>
            <person name="Shao J.Y."/>
            <person name="Zhao Y."/>
            <person name="Gasparich G.E."/>
        </authorList>
    </citation>
    <scope>NUCLEOTIDE SEQUENCE [LARGE SCALE GENOMIC DNA]</scope>
    <source>
        <strain evidence="1 3">AS576</strain>
        <plasmid evidence="1 3">psm1</plasmid>
    </source>
</reference>
<name>A0ABX5U934_SPIME</name>
<sequence>MVNKLSNFFIAVFLSEFSFNKKENSTTALFPQHNLYHISQCYLKNNTKKYDKIVCGNASWSLVFPR</sequence>
<organism evidence="1 3">
    <name type="scientific">Spiroplasma melliferum</name>
    <dbReference type="NCBI Taxonomy" id="2134"/>
    <lineage>
        <taxon>Bacteria</taxon>
        <taxon>Bacillati</taxon>
        <taxon>Mycoplasmatota</taxon>
        <taxon>Mollicutes</taxon>
        <taxon>Entomoplasmatales</taxon>
        <taxon>Spiroplasmataceae</taxon>
        <taxon>Spiroplasma</taxon>
    </lineage>
</organism>
<evidence type="ECO:0000313" key="2">
    <source>
        <dbReference type="EMBL" id="QCO23213.1"/>
    </source>
</evidence>
<proteinExistence type="predicted"/>
<accession>A0ABX5U934</accession>